<sequence length="157" mass="17545">MRPQRLRAVALVVVNPAGEILVLQEFVSKPTLGKFAGMFSVPMETCHHGEPDLLALKRLHDEELTGLPFMGKPTRIGAYRVAPQAWAKLYTMSVERVAPIIGQTFEVGNHQWVPVQDALGLWLRRGAPEMIQDYAAGHRNVVRRACIDVPHSELMRA</sequence>
<dbReference type="AlphaFoldDB" id="A0A2H0UCA8"/>
<evidence type="ECO:0000313" key="1">
    <source>
        <dbReference type="EMBL" id="PIR84031.1"/>
    </source>
</evidence>
<dbReference type="EMBL" id="PFBK01000003">
    <property type="protein sequence ID" value="PIR84031.1"/>
    <property type="molecule type" value="Genomic_DNA"/>
</dbReference>
<organism evidence="1 2">
    <name type="scientific">Candidatus Kaiserbacteria bacterium CG10_big_fil_rev_8_21_14_0_10_51_14</name>
    <dbReference type="NCBI Taxonomy" id="1974610"/>
    <lineage>
        <taxon>Bacteria</taxon>
        <taxon>Candidatus Kaiseribacteriota</taxon>
    </lineage>
</organism>
<name>A0A2H0UCA8_9BACT</name>
<comment type="caution">
    <text evidence="1">The sequence shown here is derived from an EMBL/GenBank/DDBJ whole genome shotgun (WGS) entry which is preliminary data.</text>
</comment>
<dbReference type="InterPro" id="IPR015797">
    <property type="entry name" value="NUDIX_hydrolase-like_dom_sf"/>
</dbReference>
<dbReference type="Proteomes" id="UP000231192">
    <property type="component" value="Unassembled WGS sequence"/>
</dbReference>
<evidence type="ECO:0000313" key="2">
    <source>
        <dbReference type="Proteomes" id="UP000231192"/>
    </source>
</evidence>
<protein>
    <submittedName>
        <fullName evidence="1">Uncharacterized protein</fullName>
    </submittedName>
</protein>
<proteinExistence type="predicted"/>
<accession>A0A2H0UCA8</accession>
<reference evidence="2" key="1">
    <citation type="submission" date="2017-09" db="EMBL/GenBank/DDBJ databases">
        <title>Depth-based differentiation of microbial function through sediment-hosted aquifers and enrichment of novel symbionts in the deep terrestrial subsurface.</title>
        <authorList>
            <person name="Probst A.J."/>
            <person name="Ladd B."/>
            <person name="Jarett J.K."/>
            <person name="Geller-Mcgrath D.E."/>
            <person name="Sieber C.M.K."/>
            <person name="Emerson J.B."/>
            <person name="Anantharaman K."/>
            <person name="Thomas B.C."/>
            <person name="Malmstrom R."/>
            <person name="Stieglmeier M."/>
            <person name="Klingl A."/>
            <person name="Woyke T."/>
            <person name="Ryan C.M."/>
            <person name="Banfield J.F."/>
        </authorList>
    </citation>
    <scope>NUCLEOTIDE SEQUENCE [LARGE SCALE GENOMIC DNA]</scope>
</reference>
<dbReference type="Gene3D" id="3.90.79.10">
    <property type="entry name" value="Nucleoside Triphosphate Pyrophosphohydrolase"/>
    <property type="match status" value="1"/>
</dbReference>
<gene>
    <name evidence="1" type="ORF">COU18_01325</name>
</gene>
<dbReference type="SUPFAM" id="SSF55811">
    <property type="entry name" value="Nudix"/>
    <property type="match status" value="1"/>
</dbReference>